<dbReference type="AlphaFoldDB" id="A0A929KXV0"/>
<reference evidence="2" key="1">
    <citation type="submission" date="2020-10" db="EMBL/GenBank/DDBJ databases">
        <title>Mucilaginibacter mali sp. nov., isolated from rhizosphere soil of apple orchard.</title>
        <authorList>
            <person name="Lee J.-S."/>
            <person name="Kim H.S."/>
            <person name="Kim J.-S."/>
        </authorList>
    </citation>
    <scope>NUCLEOTIDE SEQUENCE</scope>
    <source>
        <strain evidence="2">KCTC 22746</strain>
    </source>
</reference>
<dbReference type="Pfam" id="PF13302">
    <property type="entry name" value="Acetyltransf_3"/>
    <property type="match status" value="1"/>
</dbReference>
<dbReference type="RefSeq" id="WP_194111735.1">
    <property type="nucleotide sequence ID" value="NZ_JADFFL010000004.1"/>
</dbReference>
<dbReference type="EMBL" id="JADFFL010000004">
    <property type="protein sequence ID" value="MBE9662515.1"/>
    <property type="molecule type" value="Genomic_DNA"/>
</dbReference>
<dbReference type="GO" id="GO:0016747">
    <property type="term" value="F:acyltransferase activity, transferring groups other than amino-acyl groups"/>
    <property type="evidence" value="ECO:0007669"/>
    <property type="project" value="InterPro"/>
</dbReference>
<gene>
    <name evidence="2" type="ORF">IRJ16_11535</name>
</gene>
<dbReference type="SUPFAM" id="SSF55729">
    <property type="entry name" value="Acyl-CoA N-acyltransferases (Nat)"/>
    <property type="match status" value="1"/>
</dbReference>
<dbReference type="PANTHER" id="PTHR43792">
    <property type="entry name" value="GNAT FAMILY, PUTATIVE (AFU_ORTHOLOGUE AFUA_3G00765)-RELATED-RELATED"/>
    <property type="match status" value="1"/>
</dbReference>
<dbReference type="Gene3D" id="3.40.630.30">
    <property type="match status" value="1"/>
</dbReference>
<evidence type="ECO:0000313" key="2">
    <source>
        <dbReference type="EMBL" id="MBE9662515.1"/>
    </source>
</evidence>
<dbReference type="Proteomes" id="UP000622475">
    <property type="component" value="Unassembled WGS sequence"/>
</dbReference>
<feature type="domain" description="N-acetyltransferase" evidence="1">
    <location>
        <begin position="16"/>
        <end position="178"/>
    </location>
</feature>
<dbReference type="InterPro" id="IPR000182">
    <property type="entry name" value="GNAT_dom"/>
</dbReference>
<dbReference type="CDD" id="cd04301">
    <property type="entry name" value="NAT_SF"/>
    <property type="match status" value="1"/>
</dbReference>
<evidence type="ECO:0000313" key="3">
    <source>
        <dbReference type="Proteomes" id="UP000622475"/>
    </source>
</evidence>
<dbReference type="InterPro" id="IPR051531">
    <property type="entry name" value="N-acetyltransferase"/>
</dbReference>
<sequence length="178" mass="19905">MAADINNFPTLFTERLVLRKLNASDVGQLAKLRSDENVNQYLGRPSTCTNEDAEAFISKINGFVDAGQSYYWTITLKDIDDLIGTICYYNISPDKTQAELGYELLPEYQGKGIMREAIKKVISFGKTDLDFNIITALPTPDNGPSVKLLERVGFKLDETSQYVSKEESGEQVVYVLLS</sequence>
<proteinExistence type="predicted"/>
<accession>A0A929KXV0</accession>
<dbReference type="InterPro" id="IPR016181">
    <property type="entry name" value="Acyl_CoA_acyltransferase"/>
</dbReference>
<organism evidence="2 3">
    <name type="scientific">Mucilaginibacter myungsuensis</name>
    <dbReference type="NCBI Taxonomy" id="649104"/>
    <lineage>
        <taxon>Bacteria</taxon>
        <taxon>Pseudomonadati</taxon>
        <taxon>Bacteroidota</taxon>
        <taxon>Sphingobacteriia</taxon>
        <taxon>Sphingobacteriales</taxon>
        <taxon>Sphingobacteriaceae</taxon>
        <taxon>Mucilaginibacter</taxon>
    </lineage>
</organism>
<dbReference type="PROSITE" id="PS51186">
    <property type="entry name" value="GNAT"/>
    <property type="match status" value="1"/>
</dbReference>
<keyword evidence="3" id="KW-1185">Reference proteome</keyword>
<name>A0A929KXV0_9SPHI</name>
<dbReference type="PANTHER" id="PTHR43792:SF1">
    <property type="entry name" value="N-ACETYLTRANSFERASE DOMAIN-CONTAINING PROTEIN"/>
    <property type="match status" value="1"/>
</dbReference>
<evidence type="ECO:0000259" key="1">
    <source>
        <dbReference type="PROSITE" id="PS51186"/>
    </source>
</evidence>
<comment type="caution">
    <text evidence="2">The sequence shown here is derived from an EMBL/GenBank/DDBJ whole genome shotgun (WGS) entry which is preliminary data.</text>
</comment>
<protein>
    <submittedName>
        <fullName evidence="2">GNAT family N-acetyltransferase</fullName>
    </submittedName>
</protein>